<feature type="binding site" description="proximal binding residue" evidence="4">
    <location>
        <position position="494"/>
    </location>
    <ligand>
        <name>heme b</name>
        <dbReference type="ChEBI" id="CHEBI:60344"/>
    </ligand>
    <ligandPart>
        <name>Fe</name>
        <dbReference type="ChEBI" id="CHEBI:18248"/>
    </ligandPart>
</feature>
<evidence type="ECO:0000313" key="6">
    <source>
        <dbReference type="EMBL" id="KAF4615791.1"/>
    </source>
</evidence>
<evidence type="ECO:0000256" key="4">
    <source>
        <dbReference type="PIRSR" id="PIRSR600898-1"/>
    </source>
</evidence>
<evidence type="ECO:0000256" key="3">
    <source>
        <dbReference type="ARBA" id="ARBA00023004"/>
    </source>
</evidence>
<feature type="compositionally biased region" description="Low complexity" evidence="5">
    <location>
        <begin position="611"/>
        <end position="629"/>
    </location>
</feature>
<organism evidence="6 7">
    <name type="scientific">Agrocybe pediades</name>
    <dbReference type="NCBI Taxonomy" id="84607"/>
    <lineage>
        <taxon>Eukaryota</taxon>
        <taxon>Fungi</taxon>
        <taxon>Dikarya</taxon>
        <taxon>Basidiomycota</taxon>
        <taxon>Agaricomycotina</taxon>
        <taxon>Agaricomycetes</taxon>
        <taxon>Agaricomycetidae</taxon>
        <taxon>Agaricales</taxon>
        <taxon>Agaricineae</taxon>
        <taxon>Strophariaceae</taxon>
        <taxon>Agrocybe</taxon>
    </lineage>
</organism>
<dbReference type="GO" id="GO:0033754">
    <property type="term" value="F:indoleamine 2,3-dioxygenase activity"/>
    <property type="evidence" value="ECO:0007669"/>
    <property type="project" value="TreeGrafter"/>
</dbReference>
<feature type="compositionally biased region" description="Low complexity" evidence="5">
    <location>
        <begin position="441"/>
        <end position="460"/>
    </location>
</feature>
<feature type="compositionally biased region" description="Low complexity" evidence="5">
    <location>
        <begin position="415"/>
        <end position="430"/>
    </location>
</feature>
<evidence type="ECO:0000256" key="5">
    <source>
        <dbReference type="SAM" id="MobiDB-lite"/>
    </source>
</evidence>
<keyword evidence="2 4" id="KW-0479">Metal-binding</keyword>
<feature type="compositionally biased region" description="Pro residues" evidence="5">
    <location>
        <begin position="431"/>
        <end position="440"/>
    </location>
</feature>
<keyword evidence="4" id="KW-0349">Heme</keyword>
<reference evidence="6 7" key="1">
    <citation type="submission" date="2019-12" db="EMBL/GenBank/DDBJ databases">
        <authorList>
            <person name="Floudas D."/>
            <person name="Bentzer J."/>
            <person name="Ahren D."/>
            <person name="Johansson T."/>
            <person name="Persson P."/>
            <person name="Tunlid A."/>
        </authorList>
    </citation>
    <scope>NUCLEOTIDE SEQUENCE [LARGE SCALE GENOMIC DNA]</scope>
    <source>
        <strain evidence="6 7">CBS 102.39</strain>
    </source>
</reference>
<dbReference type="Pfam" id="PF01231">
    <property type="entry name" value="IDO"/>
    <property type="match status" value="2"/>
</dbReference>
<dbReference type="GO" id="GO:0034354">
    <property type="term" value="P:'de novo' NAD+ biosynthetic process from L-tryptophan"/>
    <property type="evidence" value="ECO:0007669"/>
    <property type="project" value="TreeGrafter"/>
</dbReference>
<dbReference type="PANTHER" id="PTHR28657">
    <property type="entry name" value="INDOLEAMINE 2,3-DIOXYGENASE"/>
    <property type="match status" value="1"/>
</dbReference>
<protein>
    <recommendedName>
        <fullName evidence="8">Indoleamine 2,3-dioxygenase</fullName>
    </recommendedName>
</protein>
<dbReference type="InterPro" id="IPR037217">
    <property type="entry name" value="Trp/Indoleamine_2_3_dOase-like"/>
</dbReference>
<keyword evidence="7" id="KW-1185">Reference proteome</keyword>
<keyword evidence="3 4" id="KW-0408">Iron</keyword>
<gene>
    <name evidence="6" type="ORF">D9613_012456</name>
</gene>
<dbReference type="Proteomes" id="UP000521872">
    <property type="component" value="Unassembled WGS sequence"/>
</dbReference>
<dbReference type="GO" id="GO:0046872">
    <property type="term" value="F:metal ion binding"/>
    <property type="evidence" value="ECO:0007669"/>
    <property type="project" value="UniProtKB-KW"/>
</dbReference>
<dbReference type="EMBL" id="JAACJL010000033">
    <property type="protein sequence ID" value="KAF4615791.1"/>
    <property type="molecule type" value="Genomic_DNA"/>
</dbReference>
<evidence type="ECO:0000313" key="7">
    <source>
        <dbReference type="Proteomes" id="UP000521872"/>
    </source>
</evidence>
<feature type="region of interest" description="Disordered" evidence="5">
    <location>
        <begin position="606"/>
        <end position="629"/>
    </location>
</feature>
<proteinExistence type="inferred from homology"/>
<dbReference type="Gene3D" id="1.20.58.480">
    <property type="match status" value="1"/>
</dbReference>
<sequence length="629" mass="68855">MDSAPSSSSMPVGNLLLELPESHFLSLPRPSIFGDDTSLPSGVADTTTLAAHDFDVDTRTGFMPPEPPIRRLPEEWEAWEGALESAIKDRLILGEEVAKLDGVDRDREYEKSEKWRSRVRSLPILSTANLTTSEVLLRRAHLVLAWVMHFYVHSLPPGEPVRIPPPVTVPLLQVSRELQLPPVLTYSDDVLYNWHFSEPERLPGSFYDDDDDFRLPTPDNILCSTTFTSTSDEEHFYLTSGRIELLGVQALDLMRSTMDEVFVGDLIALRRITGYLQELTGVIGQLKAMLLDVRSGCEPSVFYNQIRPWFRGEDSSSTSGKWVFEGMELDPTLEEPVELSGPSAGQSSLVHALDIFLGVDKYSHDKDVTGHAPEHTHTQAQKSAFLKRMQLYMPRHHRAFLNHLANNPRPLRNLVVDASSPSSAAPSVSPSMPPLPPSPLPSDAVTYSPMPSTPSSSSSMKQVEDDKEKLVLGQSLLEAYNKAVVALKEFRDAHMIIVTLYIINPAREARRMAAAAVETASPIADKPSSLGITPGPLSLTELAELQKDKEVESEYVGRSVPSAEGIAEKDGPSVNVVESKAAAPAPLKGTGGTDLVRFLKNVRDQTKGAVLPSLPTSPSTSSPSMASAT</sequence>
<dbReference type="SUPFAM" id="SSF140959">
    <property type="entry name" value="Indolic compounds 2,3-dioxygenase-like"/>
    <property type="match status" value="2"/>
</dbReference>
<evidence type="ECO:0000256" key="1">
    <source>
        <dbReference type="ARBA" id="ARBA00007119"/>
    </source>
</evidence>
<dbReference type="GO" id="GO:0019441">
    <property type="term" value="P:L-tryptophan catabolic process to kynurenine"/>
    <property type="evidence" value="ECO:0007669"/>
    <property type="project" value="InterPro"/>
</dbReference>
<dbReference type="GO" id="GO:0005737">
    <property type="term" value="C:cytoplasm"/>
    <property type="evidence" value="ECO:0007669"/>
    <property type="project" value="TreeGrafter"/>
</dbReference>
<comment type="caution">
    <text evidence="6">The sequence shown here is derived from an EMBL/GenBank/DDBJ whole genome shotgun (WGS) entry which is preliminary data.</text>
</comment>
<accession>A0A8H4VM61</accession>
<evidence type="ECO:0008006" key="8">
    <source>
        <dbReference type="Google" id="ProtNLM"/>
    </source>
</evidence>
<dbReference type="GO" id="GO:0020037">
    <property type="term" value="F:heme binding"/>
    <property type="evidence" value="ECO:0007669"/>
    <property type="project" value="InterPro"/>
</dbReference>
<name>A0A8H4VM61_9AGAR</name>
<dbReference type="PANTHER" id="PTHR28657:SF5">
    <property type="entry name" value="INDOLEAMINE 2,3-DIOXYGENASE"/>
    <property type="match status" value="1"/>
</dbReference>
<evidence type="ECO:0000256" key="2">
    <source>
        <dbReference type="ARBA" id="ARBA00022723"/>
    </source>
</evidence>
<dbReference type="AlphaFoldDB" id="A0A8H4VM61"/>
<dbReference type="InterPro" id="IPR000898">
    <property type="entry name" value="Indolamine_dOase"/>
</dbReference>
<feature type="region of interest" description="Disordered" evidence="5">
    <location>
        <begin position="413"/>
        <end position="466"/>
    </location>
</feature>
<comment type="similarity">
    <text evidence="1">Belongs to the indoleamine 2,3-dioxygenase family.</text>
</comment>